<dbReference type="InterPro" id="IPR017930">
    <property type="entry name" value="Myb_dom"/>
</dbReference>
<dbReference type="Gene3D" id="1.10.10.60">
    <property type="entry name" value="Homeodomain-like"/>
    <property type="match status" value="1"/>
</dbReference>
<name>A0A0K9Q1D1_ZOSMR</name>
<dbReference type="InterPro" id="IPR009057">
    <property type="entry name" value="Homeodomain-like_sf"/>
</dbReference>
<evidence type="ECO:0000256" key="4">
    <source>
        <dbReference type="ARBA" id="ARBA00023015"/>
    </source>
</evidence>
<feature type="compositionally biased region" description="Acidic residues" evidence="11">
    <location>
        <begin position="178"/>
        <end position="196"/>
    </location>
</feature>
<dbReference type="GO" id="GO:0009736">
    <property type="term" value="P:cytokinin-activated signaling pathway"/>
    <property type="evidence" value="ECO:0007669"/>
    <property type="project" value="InterPro"/>
</dbReference>
<evidence type="ECO:0000259" key="12">
    <source>
        <dbReference type="PROSITE" id="PS50110"/>
    </source>
</evidence>
<feature type="compositionally biased region" description="Basic and acidic residues" evidence="11">
    <location>
        <begin position="167"/>
        <end position="177"/>
    </location>
</feature>
<dbReference type="Proteomes" id="UP000036987">
    <property type="component" value="Unassembled WGS sequence"/>
</dbReference>
<dbReference type="Pfam" id="PF00249">
    <property type="entry name" value="Myb_DNA-binding"/>
    <property type="match status" value="1"/>
</dbReference>
<dbReference type="SUPFAM" id="SSF46689">
    <property type="entry name" value="Homeodomain-like"/>
    <property type="match status" value="1"/>
</dbReference>
<dbReference type="InterPro" id="IPR001005">
    <property type="entry name" value="SANT/Myb"/>
</dbReference>
<evidence type="ECO:0000256" key="3">
    <source>
        <dbReference type="ARBA" id="ARBA00023012"/>
    </source>
</evidence>
<sequence length="571" mass="64429">MTVEERREGGSTSGDKFPVGLRVLAVDDDRVCLKLLDGLLRRCQYHVTTSNQAIDALNLLRSEKGRFDLVISDVHMPDMDGFKLLELVGLEMDLPVIMLSANSDPKSVMKGITHGACDYLLKPVRLEELKNIWQHVVRRKKFDCKDTVPIDGTKSGDGTKLGRRKRNDSSDGLHNDNDESEEDVHDNIDNDEDDYDSSSSVQQKKPRVVWSVDLHRKFVAAVHHLGIDKAMPKRILDLMNVQKLTRENVASHLQKYRLYLKRISTVSTTTAQQQQSRFPNINASLYLRQDGRMQTMSNYNSAVGSGFYNNNLASSGIIQHDNHNLQNLGFSVAMNQPHPNLVQEDMPSSSSINLHHYRNSTPSLQMNRSSSYDSKFNNGKSFHENPSNNTPFLPQPHNLTIGMYPKNNSFGQENNLSKSKNAVVATFPEDFQRVEDVRDRDISFGSNPSMSLPAGALSISNQTWQQRLDNDPIPITNSTYGNNINVNPITQVGQFGNGDGNKSMMDVCTNTNNSNSRFIDDIPTTYTENCNNIEMAESSIKDEQFQWNFTGEYEPFDDLINTIAKQVEDIW</sequence>
<dbReference type="PANTHER" id="PTHR43874">
    <property type="entry name" value="TWO-COMPONENT RESPONSE REGULATOR"/>
    <property type="match status" value="1"/>
</dbReference>
<dbReference type="SMART" id="SM00448">
    <property type="entry name" value="REC"/>
    <property type="match status" value="1"/>
</dbReference>
<evidence type="ECO:0000256" key="5">
    <source>
        <dbReference type="ARBA" id="ARBA00023125"/>
    </source>
</evidence>
<dbReference type="InterPro" id="IPR001789">
    <property type="entry name" value="Sig_transdc_resp-reg_receiver"/>
</dbReference>
<feature type="domain" description="Response regulatory" evidence="12">
    <location>
        <begin position="22"/>
        <end position="137"/>
    </location>
</feature>
<dbReference type="EMBL" id="LFYR01000379">
    <property type="protein sequence ID" value="KMZ74260.1"/>
    <property type="molecule type" value="Genomic_DNA"/>
</dbReference>
<gene>
    <name evidence="14" type="ORF">ZOSMA_132G00300</name>
</gene>
<dbReference type="Pfam" id="PF00072">
    <property type="entry name" value="Response_reg"/>
    <property type="match status" value="1"/>
</dbReference>
<dbReference type="OrthoDB" id="60033at2759"/>
<keyword evidence="6 9" id="KW-0010">Activator</keyword>
<keyword evidence="15" id="KW-1185">Reference proteome</keyword>
<dbReference type="FunFam" id="1.10.10.60:FF:000007">
    <property type="entry name" value="Two-component response regulator"/>
    <property type="match status" value="1"/>
</dbReference>
<keyword evidence="3 9" id="KW-0902">Two-component regulatory system</keyword>
<dbReference type="AlphaFoldDB" id="A0A0K9Q1D1"/>
<dbReference type="GO" id="GO:0003677">
    <property type="term" value="F:DNA binding"/>
    <property type="evidence" value="ECO:0007669"/>
    <property type="project" value="UniProtKB-KW"/>
</dbReference>
<dbReference type="PROSITE" id="PS50110">
    <property type="entry name" value="RESPONSE_REGULATORY"/>
    <property type="match status" value="1"/>
</dbReference>
<dbReference type="InterPro" id="IPR011006">
    <property type="entry name" value="CheY-like_superfamily"/>
</dbReference>
<feature type="modified residue" description="4-aspartylphosphate" evidence="10">
    <location>
        <position position="73"/>
    </location>
</feature>
<dbReference type="InterPro" id="IPR006447">
    <property type="entry name" value="Myb_dom_plants"/>
</dbReference>
<keyword evidence="7 9" id="KW-0804">Transcription</keyword>
<organism evidence="14 15">
    <name type="scientific">Zostera marina</name>
    <name type="common">Eelgrass</name>
    <dbReference type="NCBI Taxonomy" id="29655"/>
    <lineage>
        <taxon>Eukaryota</taxon>
        <taxon>Viridiplantae</taxon>
        <taxon>Streptophyta</taxon>
        <taxon>Embryophyta</taxon>
        <taxon>Tracheophyta</taxon>
        <taxon>Spermatophyta</taxon>
        <taxon>Magnoliopsida</taxon>
        <taxon>Liliopsida</taxon>
        <taxon>Zosteraceae</taxon>
        <taxon>Zostera</taxon>
    </lineage>
</organism>
<dbReference type="CDD" id="cd17584">
    <property type="entry name" value="REC_typeB_ARR-like"/>
    <property type="match status" value="1"/>
</dbReference>
<dbReference type="Gene3D" id="3.40.50.2300">
    <property type="match status" value="1"/>
</dbReference>
<comment type="function">
    <text evidence="9">Transcriptional activator that binds specific DNA sequence.</text>
</comment>
<keyword evidence="5 9" id="KW-0238">DNA-binding</keyword>
<proteinExistence type="predicted"/>
<evidence type="ECO:0000256" key="6">
    <source>
        <dbReference type="ARBA" id="ARBA00023159"/>
    </source>
</evidence>
<dbReference type="PANTHER" id="PTHR43874:SF7">
    <property type="entry name" value="TWO-COMPONENT RESPONSE REGULATOR ARR10"/>
    <property type="match status" value="1"/>
</dbReference>
<keyword evidence="2 10" id="KW-0597">Phosphoprotein</keyword>
<reference evidence="15" key="1">
    <citation type="journal article" date="2016" name="Nature">
        <title>The genome of the seagrass Zostera marina reveals angiosperm adaptation to the sea.</title>
        <authorList>
            <person name="Olsen J.L."/>
            <person name="Rouze P."/>
            <person name="Verhelst B."/>
            <person name="Lin Y.-C."/>
            <person name="Bayer T."/>
            <person name="Collen J."/>
            <person name="Dattolo E."/>
            <person name="De Paoli E."/>
            <person name="Dittami S."/>
            <person name="Maumus F."/>
            <person name="Michel G."/>
            <person name="Kersting A."/>
            <person name="Lauritano C."/>
            <person name="Lohaus R."/>
            <person name="Toepel M."/>
            <person name="Tonon T."/>
            <person name="Vanneste K."/>
            <person name="Amirebrahimi M."/>
            <person name="Brakel J."/>
            <person name="Bostroem C."/>
            <person name="Chovatia M."/>
            <person name="Grimwood J."/>
            <person name="Jenkins J.W."/>
            <person name="Jueterbock A."/>
            <person name="Mraz A."/>
            <person name="Stam W.T."/>
            <person name="Tice H."/>
            <person name="Bornberg-Bauer E."/>
            <person name="Green P.J."/>
            <person name="Pearson G.A."/>
            <person name="Procaccini G."/>
            <person name="Duarte C.M."/>
            <person name="Schmutz J."/>
            <person name="Reusch T.B.H."/>
            <person name="Van de Peer Y."/>
        </authorList>
    </citation>
    <scope>NUCLEOTIDE SEQUENCE [LARGE SCALE GENOMIC DNA]</scope>
    <source>
        <strain evidence="15">cv. Finnish</strain>
    </source>
</reference>
<evidence type="ECO:0000256" key="7">
    <source>
        <dbReference type="ARBA" id="ARBA00023163"/>
    </source>
</evidence>
<comment type="subcellular location">
    <subcellularLocation>
        <location evidence="1 9">Nucleus</location>
    </subcellularLocation>
</comment>
<dbReference type="SUPFAM" id="SSF52172">
    <property type="entry name" value="CheY-like"/>
    <property type="match status" value="1"/>
</dbReference>
<evidence type="ECO:0000256" key="11">
    <source>
        <dbReference type="SAM" id="MobiDB-lite"/>
    </source>
</evidence>
<keyword evidence="4 9" id="KW-0805">Transcription regulation</keyword>
<keyword evidence="8 9" id="KW-0539">Nucleus</keyword>
<evidence type="ECO:0000256" key="1">
    <source>
        <dbReference type="ARBA" id="ARBA00004123"/>
    </source>
</evidence>
<feature type="domain" description="HTH myb-type" evidence="13">
    <location>
        <begin position="202"/>
        <end position="261"/>
    </location>
</feature>
<feature type="region of interest" description="Disordered" evidence="11">
    <location>
        <begin position="153"/>
        <end position="202"/>
    </location>
</feature>
<comment type="caution">
    <text evidence="14">The sequence shown here is derived from an EMBL/GenBank/DDBJ whole genome shotgun (WGS) entry which is preliminary data.</text>
</comment>
<accession>A0A0K9Q1D1</accession>
<evidence type="ECO:0000313" key="14">
    <source>
        <dbReference type="EMBL" id="KMZ74260.1"/>
    </source>
</evidence>
<dbReference type="PROSITE" id="PS51294">
    <property type="entry name" value="HTH_MYB"/>
    <property type="match status" value="1"/>
</dbReference>
<evidence type="ECO:0000313" key="15">
    <source>
        <dbReference type="Proteomes" id="UP000036987"/>
    </source>
</evidence>
<evidence type="ECO:0000259" key="13">
    <source>
        <dbReference type="PROSITE" id="PS51294"/>
    </source>
</evidence>
<evidence type="ECO:0000256" key="8">
    <source>
        <dbReference type="ARBA" id="ARBA00023242"/>
    </source>
</evidence>
<dbReference type="GO" id="GO:0000160">
    <property type="term" value="P:phosphorelay signal transduction system"/>
    <property type="evidence" value="ECO:0007669"/>
    <property type="project" value="UniProtKB-KW"/>
</dbReference>
<dbReference type="InterPro" id="IPR045279">
    <property type="entry name" value="ARR-like"/>
</dbReference>
<dbReference type="NCBIfam" id="TIGR01557">
    <property type="entry name" value="myb_SHAQKYF"/>
    <property type="match status" value="1"/>
</dbReference>
<dbReference type="GO" id="GO:0003700">
    <property type="term" value="F:DNA-binding transcription factor activity"/>
    <property type="evidence" value="ECO:0007669"/>
    <property type="project" value="UniProtKB-UniRule"/>
</dbReference>
<dbReference type="InterPro" id="IPR017053">
    <property type="entry name" value="Response_reg_B-typ_pln"/>
</dbReference>
<dbReference type="PIRSF" id="PIRSF036392">
    <property type="entry name" value="RR_ARR_type-B"/>
    <property type="match status" value="1"/>
</dbReference>
<evidence type="ECO:0000256" key="10">
    <source>
        <dbReference type="PROSITE-ProRule" id="PRU00169"/>
    </source>
</evidence>
<evidence type="ECO:0000256" key="2">
    <source>
        <dbReference type="ARBA" id="ARBA00022553"/>
    </source>
</evidence>
<dbReference type="GO" id="GO:0005634">
    <property type="term" value="C:nucleus"/>
    <property type="evidence" value="ECO:0007669"/>
    <property type="project" value="UniProtKB-SubCell"/>
</dbReference>
<protein>
    <recommendedName>
        <fullName evidence="9">Two-component response regulator</fullName>
    </recommendedName>
</protein>
<dbReference type="STRING" id="29655.A0A0K9Q1D1"/>
<evidence type="ECO:0000256" key="9">
    <source>
        <dbReference type="PIRNR" id="PIRNR036392"/>
    </source>
</evidence>